<evidence type="ECO:0000256" key="3">
    <source>
        <dbReference type="ARBA" id="ARBA00022729"/>
    </source>
</evidence>
<dbReference type="PROSITE" id="PS51210">
    <property type="entry name" value="PLA2C"/>
    <property type="match status" value="1"/>
</dbReference>
<evidence type="ECO:0000259" key="11">
    <source>
        <dbReference type="PROSITE" id="PS51210"/>
    </source>
</evidence>
<sequence length="667" mass="72292">MASLSSGLTFLLAAAVAISPAAANPHPAGNEPRDAAVRIANSEPLPNSFAAARSASQPSRRGTPQAPAGYVPTEVRCPSTRPTIRNGSTGLSDQELEWLPKRRNATVPYIRKFLERISIPDFDSEAYLRDAETNTTALPNIGIAVSGGGYRAMLSGAGALAAWDDRSDGSTKDGNLGGLLQSATYVSGLSGGGWLVGSLMMNNWTSVQDSVNYPGIWQLQNSIFEGPEQYSLLGYYDDVFDAVSDKKDAGYERSLTDYWGRMLSYQLINATDGGPAFTWSSIADDEDFKAGNSPMPFIIADGRNPNETIVALNSTVFEFTPWELGSFDPTLNAFVPLKYVGSEFENGRIPSDKSCIRGFDNAGFVMGTSSSLFNQIVMYLNQDDSIYVPDDVPDFAIDALTTVLESIGDDNNDIADWTPNPFKGYNDDDNYIADSDRLTLVDGGEDLQNVPYYPHIRIEREVDVVFSFDSSADTESYWPDGASAIATYERSLEDISEGTSFPVVPGKNTFRNLGLNARPTFFGCNATNTTEPSPLIVYIPNYPYVYAANISTFQMTINGSELSAIIENGYSVATQLNGTRDSDWPVCVACAMLSRSFDRTNTSVPAKCQDCFESYCWNGTLDESEPEPYWPDFVGTRLSIESFAHKLLGSSITAAAVAAAVGVALVL</sequence>
<feature type="chain" id="PRO_5044982739" description="Lysophospholipase" evidence="9">
    <location>
        <begin position="24"/>
        <end position="667"/>
    </location>
</feature>
<feature type="region of interest" description="Disordered" evidence="10">
    <location>
        <begin position="49"/>
        <end position="72"/>
    </location>
</feature>
<feature type="compositionally biased region" description="Low complexity" evidence="10">
    <location>
        <begin position="49"/>
        <end position="61"/>
    </location>
</feature>
<evidence type="ECO:0000256" key="4">
    <source>
        <dbReference type="ARBA" id="ARBA00022801"/>
    </source>
</evidence>
<protein>
    <recommendedName>
        <fullName evidence="2 9">Lysophospholipase</fullName>
        <ecNumber evidence="2 9">3.1.1.5</ecNumber>
    </recommendedName>
</protein>
<evidence type="ECO:0000256" key="5">
    <source>
        <dbReference type="ARBA" id="ARBA00022963"/>
    </source>
</evidence>
<evidence type="ECO:0000256" key="1">
    <source>
        <dbReference type="ARBA" id="ARBA00008780"/>
    </source>
</evidence>
<reference evidence="12 13" key="1">
    <citation type="journal article" date="2025" name="Microbiol. Resour. Announc.">
        <title>Draft genome sequences for Neonectria magnoliae and Neonectria punicea, canker pathogens of Liriodendron tulipifera and Acer saccharum in West Virginia.</title>
        <authorList>
            <person name="Petronek H.M."/>
            <person name="Kasson M.T."/>
            <person name="Metheny A.M."/>
            <person name="Stauder C.M."/>
            <person name="Lovett B."/>
            <person name="Lynch S.C."/>
            <person name="Garnas J.R."/>
            <person name="Kasson L.R."/>
            <person name="Stajich J.E."/>
        </authorList>
    </citation>
    <scope>NUCLEOTIDE SEQUENCE [LARGE SCALE GENOMIC DNA]</scope>
    <source>
        <strain evidence="12 13">NRRL 64653</strain>
    </source>
</reference>
<comment type="catalytic activity">
    <reaction evidence="9">
        <text>a 1-acyl-sn-glycero-3-phosphocholine + H2O = sn-glycerol 3-phosphocholine + a fatty acid + H(+)</text>
        <dbReference type="Rhea" id="RHEA:15177"/>
        <dbReference type="ChEBI" id="CHEBI:15377"/>
        <dbReference type="ChEBI" id="CHEBI:15378"/>
        <dbReference type="ChEBI" id="CHEBI:16870"/>
        <dbReference type="ChEBI" id="CHEBI:28868"/>
        <dbReference type="ChEBI" id="CHEBI:58168"/>
        <dbReference type="EC" id="3.1.1.5"/>
    </reaction>
</comment>
<evidence type="ECO:0000256" key="2">
    <source>
        <dbReference type="ARBA" id="ARBA00013274"/>
    </source>
</evidence>
<dbReference type="EC" id="3.1.1.5" evidence="2 9"/>
<evidence type="ECO:0000256" key="10">
    <source>
        <dbReference type="SAM" id="MobiDB-lite"/>
    </source>
</evidence>
<evidence type="ECO:0000313" key="12">
    <source>
        <dbReference type="EMBL" id="KAK7414338.1"/>
    </source>
</evidence>
<dbReference type="InterPro" id="IPR016035">
    <property type="entry name" value="Acyl_Trfase/lysoPLipase"/>
</dbReference>
<evidence type="ECO:0000313" key="13">
    <source>
        <dbReference type="Proteomes" id="UP001498476"/>
    </source>
</evidence>
<keyword evidence="13" id="KW-1185">Reference proteome</keyword>
<dbReference type="Proteomes" id="UP001498476">
    <property type="component" value="Unassembled WGS sequence"/>
</dbReference>
<dbReference type="SUPFAM" id="SSF52151">
    <property type="entry name" value="FabD/lysophospholipase-like"/>
    <property type="match status" value="1"/>
</dbReference>
<evidence type="ECO:0000256" key="9">
    <source>
        <dbReference type="RuleBase" id="RU362103"/>
    </source>
</evidence>
<dbReference type="SMART" id="SM00022">
    <property type="entry name" value="PLAc"/>
    <property type="match status" value="1"/>
</dbReference>
<keyword evidence="6 8" id="KW-0443">Lipid metabolism</keyword>
<feature type="domain" description="PLA2c" evidence="11">
    <location>
        <begin position="76"/>
        <end position="622"/>
    </location>
</feature>
<keyword evidence="3 9" id="KW-0732">Signal</keyword>
<dbReference type="PANTHER" id="PTHR10728:SF33">
    <property type="entry name" value="LYSOPHOSPHOLIPASE 1-RELATED"/>
    <property type="match status" value="1"/>
</dbReference>
<comment type="similarity">
    <text evidence="1 9">Belongs to the lysophospholipase family.</text>
</comment>
<dbReference type="Gene3D" id="3.40.1090.10">
    <property type="entry name" value="Cytosolic phospholipase A2 catalytic domain"/>
    <property type="match status" value="1"/>
</dbReference>
<dbReference type="EMBL" id="JAZAVJ010000105">
    <property type="protein sequence ID" value="KAK7414338.1"/>
    <property type="molecule type" value="Genomic_DNA"/>
</dbReference>
<feature type="signal peptide" evidence="9">
    <location>
        <begin position="1"/>
        <end position="23"/>
    </location>
</feature>
<name>A0ABR1GZT2_9HYPO</name>
<proteinExistence type="inferred from homology"/>
<dbReference type="InterPro" id="IPR002642">
    <property type="entry name" value="LysoPLipase_cat_dom"/>
</dbReference>
<keyword evidence="7" id="KW-0325">Glycoprotein</keyword>
<evidence type="ECO:0000256" key="6">
    <source>
        <dbReference type="ARBA" id="ARBA00023098"/>
    </source>
</evidence>
<evidence type="ECO:0000256" key="7">
    <source>
        <dbReference type="ARBA" id="ARBA00023180"/>
    </source>
</evidence>
<keyword evidence="4 8" id="KW-0378">Hydrolase</keyword>
<dbReference type="Pfam" id="PF01735">
    <property type="entry name" value="PLA2_B"/>
    <property type="match status" value="1"/>
</dbReference>
<dbReference type="GO" id="GO:0004622">
    <property type="term" value="F:phosphatidylcholine lysophospholipase activity"/>
    <property type="evidence" value="ECO:0007669"/>
    <property type="project" value="UniProtKB-EC"/>
</dbReference>
<accession>A0ABR1GZT2</accession>
<dbReference type="PANTHER" id="PTHR10728">
    <property type="entry name" value="CYTOSOLIC PHOSPHOLIPASE A2"/>
    <property type="match status" value="1"/>
</dbReference>
<evidence type="ECO:0000256" key="8">
    <source>
        <dbReference type="PROSITE-ProRule" id="PRU00555"/>
    </source>
</evidence>
<comment type="caution">
    <text evidence="12">The sequence shown here is derived from an EMBL/GenBank/DDBJ whole genome shotgun (WGS) entry which is preliminary data.</text>
</comment>
<organism evidence="12 13">
    <name type="scientific">Neonectria punicea</name>
    <dbReference type="NCBI Taxonomy" id="979145"/>
    <lineage>
        <taxon>Eukaryota</taxon>
        <taxon>Fungi</taxon>
        <taxon>Dikarya</taxon>
        <taxon>Ascomycota</taxon>
        <taxon>Pezizomycotina</taxon>
        <taxon>Sordariomycetes</taxon>
        <taxon>Hypocreomycetidae</taxon>
        <taxon>Hypocreales</taxon>
        <taxon>Nectriaceae</taxon>
        <taxon>Neonectria</taxon>
    </lineage>
</organism>
<gene>
    <name evidence="12" type="primary">PLB1_2</name>
    <name evidence="12" type="ORF">QQX98_006780</name>
</gene>
<keyword evidence="5 8" id="KW-0442">Lipid degradation</keyword>